<keyword evidence="15" id="KW-0479">Metal-binding</keyword>
<evidence type="ECO:0000259" key="27">
    <source>
        <dbReference type="PROSITE" id="PS51464"/>
    </source>
</evidence>
<evidence type="ECO:0000256" key="14">
    <source>
        <dbReference type="ARBA" id="ARBA00022679"/>
    </source>
</evidence>
<keyword evidence="13" id="KW-0028">Amino-acid biosynthesis</keyword>
<name>A0A1I7XXC2_9BILA</name>
<keyword evidence="12" id="KW-0055">Arginine biosynthesis</keyword>
<dbReference type="GO" id="GO:0046872">
    <property type="term" value="F:metal ion binding"/>
    <property type="evidence" value="ECO:0007669"/>
    <property type="project" value="UniProtKB-KW"/>
</dbReference>
<evidence type="ECO:0000256" key="20">
    <source>
        <dbReference type="ARBA" id="ARBA00023235"/>
    </source>
</evidence>
<dbReference type="Gene3D" id="1.10.150.450">
    <property type="match status" value="1"/>
</dbReference>
<dbReference type="InterPro" id="IPR036412">
    <property type="entry name" value="HAD-like_sf"/>
</dbReference>
<keyword evidence="19" id="KW-0067">ATP-binding</keyword>
<evidence type="ECO:0000256" key="13">
    <source>
        <dbReference type="ARBA" id="ARBA00022605"/>
    </source>
</evidence>
<comment type="similarity">
    <text evidence="6">Belongs to the SIS family. GmhA subfamily.</text>
</comment>
<dbReference type="GO" id="GO:0016491">
    <property type="term" value="F:oxidoreductase activity"/>
    <property type="evidence" value="ECO:0007669"/>
    <property type="project" value="InterPro"/>
</dbReference>
<comment type="function">
    <text evidence="3">Thiol-specific peroxidase that catalyzes the reduction of hydrogen peroxide and organic hydroperoxides to water and alcohols, respectively. Plays a role in cell protection against oxidative stress by detoxifying peroxides and as sensor of hydrogen peroxide-mediated signaling events.</text>
</comment>
<dbReference type="SUPFAM" id="SSF53633">
    <property type="entry name" value="Carbamate kinase-like"/>
    <property type="match status" value="1"/>
</dbReference>
<dbReference type="Gene3D" id="3.40.50.1000">
    <property type="entry name" value="HAD superfamily/HAD-like"/>
    <property type="match status" value="1"/>
</dbReference>
<keyword evidence="24" id="KW-0812">Transmembrane</keyword>
<evidence type="ECO:0000256" key="22">
    <source>
        <dbReference type="ARBA" id="ARBA00031861"/>
    </source>
</evidence>
<sequence length="1019" mass="110250">MRAMDLIALMTSHFDDSVDTLKASTRELAEPLAAAVELLFATLANDGKILACGNGGSAADAQHFIAELVGRFERDRLPLAGIALNTDTSIMTAVGNDYGFDSIFERQVSALGQTGDILVAISTSGNSPNVIRAIEAARERDMVIIALTGKGGGQIADLLSDTDIHLCVPHDRTMRIQEVHIVLSTMKHRLILAALLASTTLTGCGLLVVGGAAATTAVVATDRRTTGEQVEDKTIVMKAGAETRRLLENKEGRINTTSYAGVALLTGDVPTQADKEEAARLVSKVDKVTRVVNELRVGEPTPLSVRSNDSWITTRVSTALLNAKDVPSRTISTTTERGVVYLLGRVTHEEGERAAIAASSVPGVNKVAKLFESYARPMKKVVIIAFVVAIAVGLGVWTMSGGSSKASAPDVAFTDLNGKHFETKDLQGKVVLVKFWATDCTTCVAQMPDNIENFNALSGKGFDIVAVAMKHDPINYVRNFTQSRQLPFTVVHDDKGEIAKAFGDVRLTPTAFLLDKQGHIIKRYLVSASMSTTDSQNYSSTVKADVLSEALPYIRRFHGKTVVIKYGGNAMTEEALQRSFAHDVVLLKLVGLNPVVVHGGGPQINDALKRVGKEGTFIQGMRVTDAETMEVVEWVLGGQVQQDIVMMINEAGGKAVGLTGKDGGMIRVTKKMLPDAEHPGELLDIGFVGDIESIQPEVVKALQDDQFIPVISSIGYGEDGQAYNINADVVAGKMAEVLSAEKLVMLTNTPGVLDKAGQLLRRLSAQTIDELFADGTISGGMLPKISSALDAARNGVNSVHVIDGRVPHCLLLEILTDRGAIDGRMRIGVAQTLGVDMDEADRLRLEYWKRYGATMIGLQRHHGADPATFLKHAHDFDVPSLISAEPGLAYQLRRLPGYKLLLTNAPLEYAQRVLKALNLLPVFDGLWAIEHMQLQGRYRPKPSQALMKQALAVLKSQARDIVLVEDTLRNLKSARQLGMQTIHIYNAGTPFSALYHGRSPYVDHRINRIAQLVKNWPRP</sequence>
<dbReference type="InterPro" id="IPR013766">
    <property type="entry name" value="Thioredoxin_domain"/>
</dbReference>
<keyword evidence="11" id="KW-0963">Cytoplasm</keyword>
<dbReference type="InterPro" id="IPR004515">
    <property type="entry name" value="Phosphoheptose_Isoase"/>
</dbReference>
<keyword evidence="20" id="KW-0413">Isomerase</keyword>
<dbReference type="Pfam" id="PF00702">
    <property type="entry name" value="Hydrolase"/>
    <property type="match status" value="1"/>
</dbReference>
<dbReference type="NCBIfam" id="TIGR01509">
    <property type="entry name" value="HAD-SF-IA-v3"/>
    <property type="match status" value="1"/>
</dbReference>
<dbReference type="PROSITE" id="PS51464">
    <property type="entry name" value="SIS"/>
    <property type="match status" value="1"/>
</dbReference>
<evidence type="ECO:0000256" key="7">
    <source>
        <dbReference type="ARBA" id="ARBA00010505"/>
    </source>
</evidence>
<evidence type="ECO:0000256" key="12">
    <source>
        <dbReference type="ARBA" id="ARBA00022571"/>
    </source>
</evidence>
<comment type="catalytic activity">
    <reaction evidence="1">
        <text>2 D-sedoheptulose 7-phosphate = D-glycero-alpha-D-manno-heptose 7-phosphate + D-glycero-beta-D-manno-heptose 7-phosphate</text>
        <dbReference type="Rhea" id="RHEA:27489"/>
        <dbReference type="ChEBI" id="CHEBI:57483"/>
        <dbReference type="ChEBI" id="CHEBI:60203"/>
        <dbReference type="ChEBI" id="CHEBI:60204"/>
        <dbReference type="EC" id="5.3.1.28"/>
    </reaction>
</comment>
<dbReference type="InterPro" id="IPR004662">
    <property type="entry name" value="AcgluKinase_fam"/>
</dbReference>
<dbReference type="InterPro" id="IPR041727">
    <property type="entry name" value="NAGK-C"/>
</dbReference>
<keyword evidence="16" id="KW-0547">Nucleotide-binding</keyword>
<dbReference type="InterPro" id="IPR046348">
    <property type="entry name" value="SIS_dom_sf"/>
</dbReference>
<feature type="domain" description="SIS" evidence="27">
    <location>
        <begin position="39"/>
        <end position="217"/>
    </location>
</feature>
<evidence type="ECO:0000259" key="25">
    <source>
        <dbReference type="PROSITE" id="PS50914"/>
    </source>
</evidence>
<dbReference type="InterPro" id="IPR013740">
    <property type="entry name" value="Redoxin"/>
</dbReference>
<dbReference type="PANTHER" id="PTHR23342:SF0">
    <property type="entry name" value="N-ACETYLGLUTAMATE SYNTHASE, MITOCHONDRIAL"/>
    <property type="match status" value="1"/>
</dbReference>
<dbReference type="InterPro" id="IPR014004">
    <property type="entry name" value="Transpt-assoc_nodulatn_dom_bac"/>
</dbReference>
<dbReference type="InterPro" id="IPR036249">
    <property type="entry name" value="Thioredoxin-like_sf"/>
</dbReference>
<dbReference type="Gene3D" id="3.40.1520.20">
    <property type="match status" value="1"/>
</dbReference>
<evidence type="ECO:0000259" key="26">
    <source>
        <dbReference type="PROSITE" id="PS51352"/>
    </source>
</evidence>
<dbReference type="SMART" id="SM00749">
    <property type="entry name" value="BON"/>
    <property type="match status" value="2"/>
</dbReference>
<evidence type="ECO:0000256" key="5">
    <source>
        <dbReference type="ARBA" id="ARBA00004828"/>
    </source>
</evidence>
<proteinExistence type="inferred from homology"/>
<dbReference type="CDD" id="cd04250">
    <property type="entry name" value="AAK_NAGK-C"/>
    <property type="match status" value="1"/>
</dbReference>
<dbReference type="GO" id="GO:0008968">
    <property type="term" value="F:D-sedoheptulose 7-phosphate isomerase activity"/>
    <property type="evidence" value="ECO:0007669"/>
    <property type="project" value="InterPro"/>
</dbReference>
<dbReference type="PROSITE" id="PS51352">
    <property type="entry name" value="THIOREDOXIN_2"/>
    <property type="match status" value="1"/>
</dbReference>
<evidence type="ECO:0000256" key="3">
    <source>
        <dbReference type="ARBA" id="ARBA00003330"/>
    </source>
</evidence>
<dbReference type="HAMAP" id="MF_00082">
    <property type="entry name" value="ArgB"/>
    <property type="match status" value="1"/>
</dbReference>
<evidence type="ECO:0000256" key="1">
    <source>
        <dbReference type="ARBA" id="ARBA00000348"/>
    </source>
</evidence>
<dbReference type="Pfam" id="PF00696">
    <property type="entry name" value="AA_kinase"/>
    <property type="match status" value="1"/>
</dbReference>
<protein>
    <recommendedName>
        <fullName evidence="10">Peroxiredoxin-5, mitochondrial</fullName>
        <ecNumber evidence="9">2.7.2.8</ecNumber>
        <ecNumber evidence="8">5.3.1.28</ecNumber>
    </recommendedName>
    <alternativeName>
        <fullName evidence="22">Peroxiredoxin V</fullName>
    </alternativeName>
    <alternativeName>
        <fullName evidence="23">Thioredoxin-dependent peroxiredoxin 5</fullName>
    </alternativeName>
</protein>
<comment type="pathway">
    <text evidence="5">Amino-acid biosynthesis; L-arginine biosynthesis; N(2)-acetyl-L-ornithine from L-glutamate: step 2/4.</text>
</comment>
<dbReference type="NCBIfam" id="NF010546">
    <property type="entry name" value="PRK13936.1"/>
    <property type="match status" value="1"/>
</dbReference>
<feature type="transmembrane region" description="Helical" evidence="24">
    <location>
        <begin position="190"/>
        <end position="214"/>
    </location>
</feature>
<evidence type="ECO:0000256" key="15">
    <source>
        <dbReference type="ARBA" id="ARBA00022723"/>
    </source>
</evidence>
<feature type="domain" description="BON" evidence="25">
    <location>
        <begin position="231"/>
        <end position="299"/>
    </location>
</feature>
<dbReference type="EC" id="5.3.1.28" evidence="8"/>
<reference evidence="29" key="1">
    <citation type="submission" date="2016-11" db="UniProtKB">
        <authorList>
            <consortium name="WormBaseParasite"/>
        </authorList>
    </citation>
    <scope>IDENTIFICATION</scope>
</reference>
<dbReference type="InterPro" id="IPR035461">
    <property type="entry name" value="GmhA/DiaA"/>
</dbReference>
<evidence type="ECO:0000256" key="2">
    <source>
        <dbReference type="ARBA" id="ARBA00001947"/>
    </source>
</evidence>
<dbReference type="WBParaSite" id="L893_g10260.t1">
    <property type="protein sequence ID" value="L893_g10260.t1"/>
    <property type="gene ID" value="L893_g10260"/>
</dbReference>
<keyword evidence="14" id="KW-0808">Transferase</keyword>
<keyword evidence="17" id="KW-0418">Kinase</keyword>
<accession>A0A1I7XXC2</accession>
<dbReference type="InterPro" id="IPR007055">
    <property type="entry name" value="BON_dom"/>
</dbReference>
<dbReference type="InterPro" id="IPR036393">
    <property type="entry name" value="AceGlu_kinase-like_sf"/>
</dbReference>
<evidence type="ECO:0000256" key="23">
    <source>
        <dbReference type="ARBA" id="ARBA00033191"/>
    </source>
</evidence>
<dbReference type="InterPro" id="IPR001347">
    <property type="entry name" value="SIS_dom"/>
</dbReference>
<comment type="cofactor">
    <cofactor evidence="2">
        <name>Zn(2+)</name>
        <dbReference type="ChEBI" id="CHEBI:29105"/>
    </cofactor>
</comment>
<evidence type="ECO:0000313" key="28">
    <source>
        <dbReference type="Proteomes" id="UP000095287"/>
    </source>
</evidence>
<dbReference type="GO" id="GO:0006526">
    <property type="term" value="P:L-arginine biosynthetic process"/>
    <property type="evidence" value="ECO:0007669"/>
    <property type="project" value="UniProtKB-KW"/>
</dbReference>
<evidence type="ECO:0000256" key="6">
    <source>
        <dbReference type="ARBA" id="ARBA00009894"/>
    </source>
</evidence>
<dbReference type="NCBIfam" id="TIGR00761">
    <property type="entry name" value="argB"/>
    <property type="match status" value="1"/>
</dbReference>
<dbReference type="InterPro" id="IPR006439">
    <property type="entry name" value="HAD-SF_hydro_IA"/>
</dbReference>
<keyword evidence="18" id="KW-0862">Zinc</keyword>
<comment type="subcellular location">
    <subcellularLocation>
        <location evidence="4">Cytoplasm</location>
    </subcellularLocation>
</comment>
<dbReference type="GO" id="GO:0003991">
    <property type="term" value="F:acetylglutamate kinase activity"/>
    <property type="evidence" value="ECO:0007669"/>
    <property type="project" value="UniProtKB-EC"/>
</dbReference>
<evidence type="ECO:0000256" key="8">
    <source>
        <dbReference type="ARBA" id="ARBA00012580"/>
    </source>
</evidence>
<dbReference type="InterPro" id="IPR023214">
    <property type="entry name" value="HAD_sf"/>
</dbReference>
<dbReference type="Proteomes" id="UP000095287">
    <property type="component" value="Unplaced"/>
</dbReference>
<dbReference type="Gene3D" id="3.40.50.10490">
    <property type="entry name" value="Glucose-6-phosphate isomerase like protein, domain 1"/>
    <property type="match status" value="1"/>
</dbReference>
<dbReference type="SUPFAM" id="SSF53697">
    <property type="entry name" value="SIS domain"/>
    <property type="match status" value="1"/>
</dbReference>
<dbReference type="PANTHER" id="PTHR23342">
    <property type="entry name" value="N-ACETYLGLUTAMATE SYNTHASE"/>
    <property type="match status" value="1"/>
</dbReference>
<dbReference type="GO" id="GO:1901135">
    <property type="term" value="P:carbohydrate derivative metabolic process"/>
    <property type="evidence" value="ECO:0007669"/>
    <property type="project" value="InterPro"/>
</dbReference>
<dbReference type="Pfam" id="PF08534">
    <property type="entry name" value="Redoxin"/>
    <property type="match status" value="1"/>
</dbReference>
<dbReference type="CDD" id="cd02966">
    <property type="entry name" value="TlpA_like_family"/>
    <property type="match status" value="1"/>
</dbReference>
<keyword evidence="24" id="KW-0472">Membrane</keyword>
<dbReference type="HAMAP" id="MF_00067">
    <property type="entry name" value="GmhA"/>
    <property type="match status" value="1"/>
</dbReference>
<evidence type="ECO:0000256" key="11">
    <source>
        <dbReference type="ARBA" id="ARBA00022490"/>
    </source>
</evidence>
<dbReference type="Pfam" id="PF13580">
    <property type="entry name" value="SIS_2"/>
    <property type="match status" value="1"/>
</dbReference>
<dbReference type="InterPro" id="IPR037528">
    <property type="entry name" value="ArgB"/>
</dbReference>
<feature type="domain" description="Thioredoxin" evidence="26">
    <location>
        <begin position="402"/>
        <end position="556"/>
    </location>
</feature>
<dbReference type="Gene3D" id="3.40.30.10">
    <property type="entry name" value="Glutaredoxin"/>
    <property type="match status" value="1"/>
</dbReference>
<feature type="transmembrane region" description="Helical" evidence="24">
    <location>
        <begin position="381"/>
        <end position="399"/>
    </location>
</feature>
<dbReference type="EC" id="2.7.2.8" evidence="9"/>
<dbReference type="SUPFAM" id="SSF52833">
    <property type="entry name" value="Thioredoxin-like"/>
    <property type="match status" value="1"/>
</dbReference>
<dbReference type="GO" id="GO:0005524">
    <property type="term" value="F:ATP binding"/>
    <property type="evidence" value="ECO:0007669"/>
    <property type="project" value="UniProtKB-KW"/>
</dbReference>
<evidence type="ECO:0000256" key="9">
    <source>
        <dbReference type="ARBA" id="ARBA00013065"/>
    </source>
</evidence>
<keyword evidence="28" id="KW-1185">Reference proteome</keyword>
<evidence type="ECO:0000256" key="17">
    <source>
        <dbReference type="ARBA" id="ARBA00022777"/>
    </source>
</evidence>
<dbReference type="GO" id="GO:0005737">
    <property type="term" value="C:cytoplasm"/>
    <property type="evidence" value="ECO:0007669"/>
    <property type="project" value="UniProtKB-SubCell"/>
</dbReference>
<dbReference type="FunFam" id="3.40.1160.10:FF:000004">
    <property type="entry name" value="Acetylglutamate kinase"/>
    <property type="match status" value="1"/>
</dbReference>
<dbReference type="Pfam" id="PF04972">
    <property type="entry name" value="BON"/>
    <property type="match status" value="2"/>
</dbReference>
<dbReference type="Gene3D" id="3.40.1160.10">
    <property type="entry name" value="Acetylglutamate kinase-like"/>
    <property type="match status" value="1"/>
</dbReference>
<dbReference type="AlphaFoldDB" id="A0A1I7XXC2"/>
<dbReference type="InterPro" id="IPR001048">
    <property type="entry name" value="Asp/Glu/Uridylate_kinase"/>
</dbReference>
<dbReference type="CDD" id="cd05006">
    <property type="entry name" value="SIS_GmhA"/>
    <property type="match status" value="1"/>
</dbReference>
<feature type="domain" description="BON" evidence="25">
    <location>
        <begin position="308"/>
        <end position="375"/>
    </location>
</feature>
<dbReference type="SUPFAM" id="SSF56784">
    <property type="entry name" value="HAD-like"/>
    <property type="match status" value="1"/>
</dbReference>
<evidence type="ECO:0000256" key="10">
    <source>
        <dbReference type="ARBA" id="ARBA00014329"/>
    </source>
</evidence>
<evidence type="ECO:0000313" key="29">
    <source>
        <dbReference type="WBParaSite" id="L893_g10260.t1"/>
    </source>
</evidence>
<dbReference type="PROSITE" id="PS50914">
    <property type="entry name" value="BON"/>
    <property type="match status" value="2"/>
</dbReference>
<evidence type="ECO:0000256" key="16">
    <source>
        <dbReference type="ARBA" id="ARBA00022741"/>
    </source>
</evidence>
<evidence type="ECO:0000256" key="18">
    <source>
        <dbReference type="ARBA" id="ARBA00022833"/>
    </source>
</evidence>
<keyword evidence="24" id="KW-1133">Transmembrane helix</keyword>
<evidence type="ECO:0000256" key="19">
    <source>
        <dbReference type="ARBA" id="ARBA00022840"/>
    </source>
</evidence>
<comment type="similarity">
    <text evidence="7">Belongs to the peroxiredoxin family. Prx5 subfamily.</text>
</comment>
<organism evidence="28 29">
    <name type="scientific">Steinernema glaseri</name>
    <dbReference type="NCBI Taxonomy" id="37863"/>
    <lineage>
        <taxon>Eukaryota</taxon>
        <taxon>Metazoa</taxon>
        <taxon>Ecdysozoa</taxon>
        <taxon>Nematoda</taxon>
        <taxon>Chromadorea</taxon>
        <taxon>Rhabditida</taxon>
        <taxon>Tylenchina</taxon>
        <taxon>Panagrolaimomorpha</taxon>
        <taxon>Strongyloidoidea</taxon>
        <taxon>Steinernematidae</taxon>
        <taxon>Steinernema</taxon>
    </lineage>
</organism>
<evidence type="ECO:0000256" key="4">
    <source>
        <dbReference type="ARBA" id="ARBA00004496"/>
    </source>
</evidence>
<evidence type="ECO:0000256" key="24">
    <source>
        <dbReference type="SAM" id="Phobius"/>
    </source>
</evidence>
<keyword evidence="21" id="KW-0119">Carbohydrate metabolism</keyword>
<evidence type="ECO:0000256" key="21">
    <source>
        <dbReference type="ARBA" id="ARBA00023277"/>
    </source>
</evidence>